<dbReference type="Proteomes" id="UP001183176">
    <property type="component" value="Unassembled WGS sequence"/>
</dbReference>
<dbReference type="InterPro" id="IPR011008">
    <property type="entry name" value="Dimeric_a/b-barrel"/>
</dbReference>
<evidence type="ECO:0000313" key="1">
    <source>
        <dbReference type="EMBL" id="MDT0263600.1"/>
    </source>
</evidence>
<sequence length="148" mass="15681">MATTEINPQDLRVAVDTFPADQPVLMVNLLRFNTQADYSAAKAAATDTPLPAASGQEVYLTRYLPAFSEAMAPLGISEVVFAGMVAARLVGPSEARWDAVAVATYPSIKAFRDLVEDPGYLSQAAPHRLAALADWQLFATAALNPSAG</sequence>
<comment type="caution">
    <text evidence="1">The sequence shown here is derived from an EMBL/GenBank/DDBJ whole genome shotgun (WGS) entry which is preliminary data.</text>
</comment>
<protein>
    <recommendedName>
        <fullName evidence="3">DUF1330 domain-containing protein</fullName>
    </recommendedName>
</protein>
<organism evidence="1 2">
    <name type="scientific">Jatrophihabitans lederbergiae</name>
    <dbReference type="NCBI Taxonomy" id="3075547"/>
    <lineage>
        <taxon>Bacteria</taxon>
        <taxon>Bacillati</taxon>
        <taxon>Actinomycetota</taxon>
        <taxon>Actinomycetes</taxon>
        <taxon>Jatrophihabitantales</taxon>
        <taxon>Jatrophihabitantaceae</taxon>
        <taxon>Jatrophihabitans</taxon>
    </lineage>
</organism>
<gene>
    <name evidence="1" type="ORF">RM423_19665</name>
</gene>
<dbReference type="Gene3D" id="3.30.70.100">
    <property type="match status" value="1"/>
</dbReference>
<reference evidence="2" key="1">
    <citation type="submission" date="2023-07" db="EMBL/GenBank/DDBJ databases">
        <title>30 novel species of actinomycetes from the DSMZ collection.</title>
        <authorList>
            <person name="Nouioui I."/>
        </authorList>
    </citation>
    <scope>NUCLEOTIDE SEQUENCE [LARGE SCALE GENOMIC DNA]</scope>
    <source>
        <strain evidence="2">DSM 44399</strain>
    </source>
</reference>
<dbReference type="SUPFAM" id="SSF54909">
    <property type="entry name" value="Dimeric alpha+beta barrel"/>
    <property type="match status" value="1"/>
</dbReference>
<dbReference type="PANTHER" id="PTHR40257">
    <property type="match status" value="1"/>
</dbReference>
<proteinExistence type="predicted"/>
<name>A0ABU2JF44_9ACTN</name>
<dbReference type="RefSeq" id="WP_311424746.1">
    <property type="nucleotide sequence ID" value="NZ_JAVREH010000044.1"/>
</dbReference>
<evidence type="ECO:0000313" key="2">
    <source>
        <dbReference type="Proteomes" id="UP001183176"/>
    </source>
</evidence>
<keyword evidence="2" id="KW-1185">Reference proteome</keyword>
<evidence type="ECO:0008006" key="3">
    <source>
        <dbReference type="Google" id="ProtNLM"/>
    </source>
</evidence>
<accession>A0ABU2JF44</accession>
<dbReference type="EMBL" id="JAVREH010000044">
    <property type="protein sequence ID" value="MDT0263600.1"/>
    <property type="molecule type" value="Genomic_DNA"/>
</dbReference>
<dbReference type="PANTHER" id="PTHR40257:SF1">
    <property type="entry name" value="DUF1330 DOMAIN-CONTAINING PROTEIN"/>
    <property type="match status" value="1"/>
</dbReference>